<comment type="caution">
    <text evidence="2">The sequence shown here is derived from an EMBL/GenBank/DDBJ whole genome shotgun (WGS) entry which is preliminary data.</text>
</comment>
<dbReference type="EMBL" id="LAZR01016873">
    <property type="protein sequence ID" value="KKM02657.1"/>
    <property type="molecule type" value="Genomic_DNA"/>
</dbReference>
<gene>
    <name evidence="2" type="ORF">LCGC14_1782250</name>
</gene>
<evidence type="ECO:0000259" key="1">
    <source>
        <dbReference type="Pfam" id="PF07995"/>
    </source>
</evidence>
<sequence>MGKKLLSKIQPREIDHLFKLILIAIVILSYSVTSAAGQNYQVETVAEGLEVPWAIAFAPDGRIFVTERIGQLRVIENGNLNPEPIKILDVGGIEGGLLGIALDPNFEENHYIYLYFTYNDFFSTFNKLSRFTESDNKLSDEKVLLDKIPGGPFHDGGRIKFGPDGTLYITTGEAGNSGLAQDLDSLGGKILRINSDGTIPDDNPFDSPVYSFGHRNPQGLDWDPETGKLVISEHGWKAHDEVNVIEAGKNYGWPDIVGDEKKLGLISPLLHTGDETVLSSKALFLEYGRLRDASMGPDGNLYILTSNRDGRGSPEPNDDRILRIVPVKIPQIAYFPPPLKQINEGVSPDHVTCTEGLELVLKKSNGMPACVKPTSVEKLIARGWAIHVLPDYDTNLTQLSY</sequence>
<feature type="domain" description="Glucose/Sorbosone dehydrogenase" evidence="1">
    <location>
        <begin position="49"/>
        <end position="257"/>
    </location>
</feature>
<dbReference type="Gene3D" id="2.120.10.30">
    <property type="entry name" value="TolB, C-terminal domain"/>
    <property type="match status" value="1"/>
</dbReference>
<reference evidence="2" key="1">
    <citation type="journal article" date="2015" name="Nature">
        <title>Complex archaea that bridge the gap between prokaryotes and eukaryotes.</title>
        <authorList>
            <person name="Spang A."/>
            <person name="Saw J.H."/>
            <person name="Jorgensen S.L."/>
            <person name="Zaremba-Niedzwiedzka K."/>
            <person name="Martijn J."/>
            <person name="Lind A.E."/>
            <person name="van Eijk R."/>
            <person name="Schleper C."/>
            <person name="Guy L."/>
            <person name="Ettema T.J."/>
        </authorList>
    </citation>
    <scope>NUCLEOTIDE SEQUENCE</scope>
</reference>
<dbReference type="InterPro" id="IPR011042">
    <property type="entry name" value="6-blade_b-propeller_TolB-like"/>
</dbReference>
<protein>
    <recommendedName>
        <fullName evidence="1">Glucose/Sorbosone dehydrogenase domain-containing protein</fullName>
    </recommendedName>
</protein>
<dbReference type="Pfam" id="PF07995">
    <property type="entry name" value="GSDH"/>
    <property type="match status" value="1"/>
</dbReference>
<dbReference type="SUPFAM" id="SSF50952">
    <property type="entry name" value="Soluble quinoprotein glucose dehydrogenase"/>
    <property type="match status" value="1"/>
</dbReference>
<accession>A0A0F9HHN2</accession>
<name>A0A0F9HHN2_9ZZZZ</name>
<proteinExistence type="predicted"/>
<organism evidence="2">
    <name type="scientific">marine sediment metagenome</name>
    <dbReference type="NCBI Taxonomy" id="412755"/>
    <lineage>
        <taxon>unclassified sequences</taxon>
        <taxon>metagenomes</taxon>
        <taxon>ecological metagenomes</taxon>
    </lineage>
</organism>
<dbReference type="AlphaFoldDB" id="A0A0F9HHN2"/>
<evidence type="ECO:0000313" key="2">
    <source>
        <dbReference type="EMBL" id="KKM02657.1"/>
    </source>
</evidence>
<dbReference type="InterPro" id="IPR011041">
    <property type="entry name" value="Quinoprot_gluc/sorb_DH_b-prop"/>
</dbReference>
<dbReference type="PANTHER" id="PTHR19328:SF13">
    <property type="entry name" value="HIPL1 PROTEIN"/>
    <property type="match status" value="1"/>
</dbReference>
<dbReference type="InterPro" id="IPR012938">
    <property type="entry name" value="Glc/Sorbosone_DH"/>
</dbReference>
<dbReference type="PANTHER" id="PTHR19328">
    <property type="entry name" value="HEDGEHOG-INTERACTING PROTEIN"/>
    <property type="match status" value="1"/>
</dbReference>